<dbReference type="Proteomes" id="UP000033608">
    <property type="component" value="Unassembled WGS sequence"/>
</dbReference>
<organism evidence="2 4">
    <name type="scientific">Devosia limi DSM 17137</name>
    <dbReference type="NCBI Taxonomy" id="1121477"/>
    <lineage>
        <taxon>Bacteria</taxon>
        <taxon>Pseudomonadati</taxon>
        <taxon>Pseudomonadota</taxon>
        <taxon>Alphaproteobacteria</taxon>
        <taxon>Hyphomicrobiales</taxon>
        <taxon>Devosiaceae</taxon>
        <taxon>Devosia</taxon>
    </lineage>
</organism>
<reference evidence="3 5" key="2">
    <citation type="submission" date="2016-11" db="EMBL/GenBank/DDBJ databases">
        <authorList>
            <person name="Jaros S."/>
            <person name="Januszkiewicz K."/>
            <person name="Wedrychowicz H."/>
        </authorList>
    </citation>
    <scope>NUCLEOTIDE SEQUENCE [LARGE SCALE GENOMIC DNA]</scope>
    <source>
        <strain evidence="3 5">DSM 17137</strain>
    </source>
</reference>
<dbReference type="InterPro" id="IPR016181">
    <property type="entry name" value="Acyl_CoA_acyltransferase"/>
</dbReference>
<reference evidence="2 4" key="1">
    <citation type="submission" date="2015-03" db="EMBL/GenBank/DDBJ databases">
        <authorList>
            <person name="Hassan Y.I."/>
            <person name="Lepp D."/>
            <person name="Zhou T."/>
        </authorList>
    </citation>
    <scope>NUCLEOTIDE SEQUENCE [LARGE SCALE GENOMIC DNA]</scope>
    <source>
        <strain evidence="2 4">DSM 17137</strain>
    </source>
</reference>
<dbReference type="CDD" id="cd04301">
    <property type="entry name" value="NAT_SF"/>
    <property type="match status" value="1"/>
</dbReference>
<keyword evidence="3" id="KW-0687">Ribonucleoprotein</keyword>
<dbReference type="InterPro" id="IPR053144">
    <property type="entry name" value="Acetyltransferase_Butenolide"/>
</dbReference>
<dbReference type="RefSeq" id="WP_046137271.1">
    <property type="nucleotide sequence ID" value="NZ_FQVC01000002.1"/>
</dbReference>
<dbReference type="Pfam" id="PF00583">
    <property type="entry name" value="Acetyltransf_1"/>
    <property type="match status" value="1"/>
</dbReference>
<dbReference type="GO" id="GO:0016747">
    <property type="term" value="F:acyltransferase activity, transferring groups other than amino-acyl groups"/>
    <property type="evidence" value="ECO:0007669"/>
    <property type="project" value="InterPro"/>
</dbReference>
<dbReference type="PANTHER" id="PTHR43233:SF1">
    <property type="entry name" value="FAMILY N-ACETYLTRANSFERASE, PUTATIVE (AFU_ORTHOLOGUE AFUA_6G03350)-RELATED"/>
    <property type="match status" value="1"/>
</dbReference>
<accession>A0A0F5L236</accession>
<dbReference type="STRING" id="1121477.SAMN02745223_00690"/>
<dbReference type="PANTHER" id="PTHR43233">
    <property type="entry name" value="FAMILY N-ACETYLTRANSFERASE, PUTATIVE (AFU_ORTHOLOGUE AFUA_6G03350)-RELATED"/>
    <property type="match status" value="1"/>
</dbReference>
<evidence type="ECO:0000313" key="4">
    <source>
        <dbReference type="Proteomes" id="UP000033608"/>
    </source>
</evidence>
<feature type="domain" description="N-acetyltransferase" evidence="1">
    <location>
        <begin position="4"/>
        <end position="137"/>
    </location>
</feature>
<keyword evidence="3" id="KW-0689">Ribosomal protein</keyword>
<protein>
    <submittedName>
        <fullName evidence="3">Ribosomal protein S18 acetylase RimI</fullName>
    </submittedName>
</protein>
<keyword evidence="4" id="KW-1185">Reference proteome</keyword>
<evidence type="ECO:0000313" key="3">
    <source>
        <dbReference type="EMBL" id="SHE61474.1"/>
    </source>
</evidence>
<gene>
    <name evidence="3" type="ORF">SAMN02745223_00690</name>
    <name evidence="2" type="ORF">VW29_21230</name>
</gene>
<evidence type="ECO:0000313" key="2">
    <source>
        <dbReference type="EMBL" id="KKB76264.1"/>
    </source>
</evidence>
<sequence length="137" mass="14824">MPVTFAREPDLTAADYIACVGSTTLGEMRPLGNPARVQAMLDHSHLIVTARDEDGTLLGLCRCITDWAWVSYCIDLAVIEGQQGKGIGKSLLDTAAEIFGPGVSIVLLAAQGAEGFYRNIGMSDRMVGFFRERTDRT</sequence>
<proteinExistence type="predicted"/>
<name>A0A0F5L236_9HYPH</name>
<dbReference type="EMBL" id="LAJF01000156">
    <property type="protein sequence ID" value="KKB76264.1"/>
    <property type="molecule type" value="Genomic_DNA"/>
</dbReference>
<dbReference type="SUPFAM" id="SSF55729">
    <property type="entry name" value="Acyl-CoA N-acyltransferases (Nat)"/>
    <property type="match status" value="1"/>
</dbReference>
<dbReference type="Proteomes" id="UP000184533">
    <property type="component" value="Unassembled WGS sequence"/>
</dbReference>
<dbReference type="AlphaFoldDB" id="A0A0F5L236"/>
<dbReference type="PATRIC" id="fig|1121477.3.peg.1034"/>
<dbReference type="EMBL" id="FQVC01000002">
    <property type="protein sequence ID" value="SHE61474.1"/>
    <property type="molecule type" value="Genomic_DNA"/>
</dbReference>
<evidence type="ECO:0000259" key="1">
    <source>
        <dbReference type="PROSITE" id="PS51186"/>
    </source>
</evidence>
<evidence type="ECO:0000313" key="5">
    <source>
        <dbReference type="Proteomes" id="UP000184533"/>
    </source>
</evidence>
<dbReference type="GO" id="GO:0005840">
    <property type="term" value="C:ribosome"/>
    <property type="evidence" value="ECO:0007669"/>
    <property type="project" value="UniProtKB-KW"/>
</dbReference>
<dbReference type="Gene3D" id="3.40.630.30">
    <property type="match status" value="1"/>
</dbReference>
<dbReference type="InterPro" id="IPR000182">
    <property type="entry name" value="GNAT_dom"/>
</dbReference>
<dbReference type="OrthoDB" id="9775804at2"/>
<dbReference type="PROSITE" id="PS51186">
    <property type="entry name" value="GNAT"/>
    <property type="match status" value="1"/>
</dbReference>